<evidence type="ECO:0000256" key="5">
    <source>
        <dbReference type="ARBA" id="ARBA00022741"/>
    </source>
</evidence>
<comment type="similarity">
    <text evidence="9">Belongs to the acetylglutamate kinase family. ArgB subfamily.</text>
</comment>
<feature type="domain" description="Aspartate/glutamate/uridylate kinase" evidence="10">
    <location>
        <begin position="30"/>
        <end position="267"/>
    </location>
</feature>
<dbReference type="InterPro" id="IPR037528">
    <property type="entry name" value="ArgB"/>
</dbReference>
<keyword evidence="4 9" id="KW-0808">Transferase</keyword>
<gene>
    <name evidence="9 11" type="primary">argB</name>
    <name evidence="11" type="ORF">R7226_27815</name>
</gene>
<keyword evidence="7 9" id="KW-0067">ATP-binding</keyword>
<dbReference type="PIRSF" id="PIRSF000728">
    <property type="entry name" value="NAGK"/>
    <property type="match status" value="1"/>
</dbReference>
<dbReference type="InterPro" id="IPR041727">
    <property type="entry name" value="NAGK-C"/>
</dbReference>
<feature type="binding site" evidence="9">
    <location>
        <begin position="70"/>
        <end position="71"/>
    </location>
    <ligand>
        <name>substrate</name>
    </ligand>
</feature>
<dbReference type="EC" id="2.7.2.8" evidence="9"/>
<feature type="binding site" evidence="9">
    <location>
        <position position="187"/>
    </location>
    <ligand>
        <name>substrate</name>
    </ligand>
</feature>
<dbReference type="InterPro" id="IPR036393">
    <property type="entry name" value="AceGlu_kinase-like_sf"/>
</dbReference>
<keyword evidence="5 9" id="KW-0547">Nucleotide-binding</keyword>
<organism evidence="11 12">
    <name type="scientific">Conexibacter stalactiti</name>
    <dbReference type="NCBI Taxonomy" id="1940611"/>
    <lineage>
        <taxon>Bacteria</taxon>
        <taxon>Bacillati</taxon>
        <taxon>Actinomycetota</taxon>
        <taxon>Thermoleophilia</taxon>
        <taxon>Solirubrobacterales</taxon>
        <taxon>Conexibacteraceae</taxon>
        <taxon>Conexibacter</taxon>
    </lineage>
</organism>
<evidence type="ECO:0000256" key="6">
    <source>
        <dbReference type="ARBA" id="ARBA00022777"/>
    </source>
</evidence>
<proteinExistence type="inferred from homology"/>
<evidence type="ECO:0000313" key="11">
    <source>
        <dbReference type="EMBL" id="MDW5598196.1"/>
    </source>
</evidence>
<accession>A0ABU4HY46</accession>
<keyword evidence="3 9" id="KW-0028">Amino-acid biosynthesis</keyword>
<comment type="caution">
    <text evidence="11">The sequence shown here is derived from an EMBL/GenBank/DDBJ whole genome shotgun (WGS) entry which is preliminary data.</text>
</comment>
<reference evidence="11 12" key="2">
    <citation type="submission" date="2023-10" db="EMBL/GenBank/DDBJ databases">
        <authorList>
            <person name="Han X.F."/>
        </authorList>
    </citation>
    <scope>NUCLEOTIDE SEQUENCE [LARGE SCALE GENOMIC DNA]</scope>
    <source>
        <strain evidence="11 12">KCTC 39840</strain>
    </source>
</reference>
<dbReference type="Proteomes" id="UP001284601">
    <property type="component" value="Unassembled WGS sequence"/>
</dbReference>
<feature type="site" description="Transition state stabilizer" evidence="9">
    <location>
        <position position="35"/>
    </location>
</feature>
<keyword evidence="2 9" id="KW-0055">Arginine biosynthesis</keyword>
<comment type="function">
    <text evidence="9">Catalyzes the ATP-dependent phosphorylation of N-acetyl-L-glutamate.</text>
</comment>
<dbReference type="CDD" id="cd04250">
    <property type="entry name" value="AAK_NAGK-C"/>
    <property type="match status" value="1"/>
</dbReference>
<dbReference type="SUPFAM" id="SSF53633">
    <property type="entry name" value="Carbamate kinase-like"/>
    <property type="match status" value="1"/>
</dbReference>
<dbReference type="NCBIfam" id="TIGR00761">
    <property type="entry name" value="argB"/>
    <property type="match status" value="1"/>
</dbReference>
<dbReference type="GO" id="GO:0003991">
    <property type="term" value="F:acetylglutamate kinase activity"/>
    <property type="evidence" value="ECO:0007669"/>
    <property type="project" value="UniProtKB-EC"/>
</dbReference>
<dbReference type="PANTHER" id="PTHR23342:SF0">
    <property type="entry name" value="N-ACETYLGLUTAMATE SYNTHASE, MITOCHONDRIAL"/>
    <property type="match status" value="1"/>
</dbReference>
<keyword evidence="6 9" id="KW-0418">Kinase</keyword>
<keyword evidence="12" id="KW-1185">Reference proteome</keyword>
<dbReference type="InterPro" id="IPR001048">
    <property type="entry name" value="Asp/Glu/Uridylate_kinase"/>
</dbReference>
<sequence length="292" mass="31234">MTPPIPPLSQPRDVDTLLEALPYIREFHGKTIVIKYGGAAMIDPELREEFARDVVLMKYVGINPIVVHGGGPDITAYMERLNLPVEFVSGLRVSDADTVEIAKMVLVGKVNKDIVLRLNRHGQPAVGLSGDDGQLFRAARRAAPGGEDIGFVGRIEKVDTDVLTHVAQDYIPVIASVGADREGNSYNINADEAAGAVARALGAYKVMFLTDVRGWLRDPADPDSVINEITADDVERALPEISGGMRPKLAACIDAIHGGVSSAVIVDGRVPHSLLLELFTDAGLGTMVKPAI</sequence>
<evidence type="ECO:0000256" key="8">
    <source>
        <dbReference type="ARBA" id="ARBA00048141"/>
    </source>
</evidence>
<evidence type="ECO:0000313" key="12">
    <source>
        <dbReference type="Proteomes" id="UP001284601"/>
    </source>
</evidence>
<dbReference type="RefSeq" id="WP_318600679.1">
    <property type="nucleotide sequence ID" value="NZ_JAWSTH010000125.1"/>
</dbReference>
<evidence type="ECO:0000256" key="1">
    <source>
        <dbReference type="ARBA" id="ARBA00004828"/>
    </source>
</evidence>
<feature type="site" description="Transition state stabilizer" evidence="9">
    <location>
        <position position="248"/>
    </location>
</feature>
<feature type="binding site" evidence="9">
    <location>
        <position position="92"/>
    </location>
    <ligand>
        <name>substrate</name>
    </ligand>
</feature>
<dbReference type="EMBL" id="JAWSTH010000125">
    <property type="protein sequence ID" value="MDW5598196.1"/>
    <property type="molecule type" value="Genomic_DNA"/>
</dbReference>
<comment type="subcellular location">
    <subcellularLocation>
        <location evidence="9">Cytoplasm</location>
    </subcellularLocation>
</comment>
<name>A0ABU4HY46_9ACTN</name>
<reference evidence="12" key="1">
    <citation type="submission" date="2023-07" db="EMBL/GenBank/DDBJ databases">
        <title>Conexibacter stalactiti sp. nov., isolated from stalactites in a lava cave and emended description of the genus Conexibacter.</title>
        <authorList>
            <person name="Lee S.D."/>
        </authorList>
    </citation>
    <scope>NUCLEOTIDE SEQUENCE [LARGE SCALE GENOMIC DNA]</scope>
    <source>
        <strain evidence="12">KCTC 39840</strain>
    </source>
</reference>
<dbReference type="InterPro" id="IPR004662">
    <property type="entry name" value="AcgluKinase_fam"/>
</dbReference>
<dbReference type="Pfam" id="PF00696">
    <property type="entry name" value="AA_kinase"/>
    <property type="match status" value="1"/>
</dbReference>
<evidence type="ECO:0000256" key="3">
    <source>
        <dbReference type="ARBA" id="ARBA00022605"/>
    </source>
</evidence>
<dbReference type="Gene3D" id="3.40.1160.10">
    <property type="entry name" value="Acetylglutamate kinase-like"/>
    <property type="match status" value="1"/>
</dbReference>
<protein>
    <recommendedName>
        <fullName evidence="9">Acetylglutamate kinase</fullName>
        <ecNumber evidence="9">2.7.2.8</ecNumber>
    </recommendedName>
    <alternativeName>
        <fullName evidence="9">N-acetyl-L-glutamate 5-phosphotransferase</fullName>
    </alternativeName>
    <alternativeName>
        <fullName evidence="9">NAG kinase</fullName>
        <shortName evidence="9">NAGK</shortName>
    </alternativeName>
</protein>
<comment type="catalytic activity">
    <reaction evidence="8 9">
        <text>N-acetyl-L-glutamate + ATP = N-acetyl-L-glutamyl 5-phosphate + ADP</text>
        <dbReference type="Rhea" id="RHEA:14629"/>
        <dbReference type="ChEBI" id="CHEBI:30616"/>
        <dbReference type="ChEBI" id="CHEBI:44337"/>
        <dbReference type="ChEBI" id="CHEBI:57936"/>
        <dbReference type="ChEBI" id="CHEBI:456216"/>
        <dbReference type="EC" id="2.7.2.8"/>
    </reaction>
</comment>
<comment type="pathway">
    <text evidence="1 9">Amino-acid biosynthesis; L-arginine biosynthesis; N(2)-acetyl-L-ornithine from L-glutamate: step 2/4.</text>
</comment>
<dbReference type="HAMAP" id="MF_00082">
    <property type="entry name" value="ArgB"/>
    <property type="match status" value="1"/>
</dbReference>
<evidence type="ECO:0000256" key="4">
    <source>
        <dbReference type="ARBA" id="ARBA00022679"/>
    </source>
</evidence>
<keyword evidence="9" id="KW-0963">Cytoplasm</keyword>
<evidence type="ECO:0000259" key="10">
    <source>
        <dbReference type="Pfam" id="PF00696"/>
    </source>
</evidence>
<evidence type="ECO:0000256" key="2">
    <source>
        <dbReference type="ARBA" id="ARBA00022571"/>
    </source>
</evidence>
<evidence type="ECO:0000256" key="7">
    <source>
        <dbReference type="ARBA" id="ARBA00022840"/>
    </source>
</evidence>
<dbReference type="PANTHER" id="PTHR23342">
    <property type="entry name" value="N-ACETYLGLUTAMATE SYNTHASE"/>
    <property type="match status" value="1"/>
</dbReference>
<evidence type="ECO:0000256" key="9">
    <source>
        <dbReference type="HAMAP-Rule" id="MF_00082"/>
    </source>
</evidence>